<dbReference type="InterPro" id="IPR051487">
    <property type="entry name" value="Ser/Thr_Proteases_Immune/Dev"/>
</dbReference>
<keyword evidence="4" id="KW-0732">Signal</keyword>
<evidence type="ECO:0000313" key="6">
    <source>
        <dbReference type="Proteomes" id="UP000001819"/>
    </source>
</evidence>
<evidence type="ECO:0000256" key="3">
    <source>
        <dbReference type="SAM" id="Phobius"/>
    </source>
</evidence>
<keyword evidence="3" id="KW-0812">Transmembrane</keyword>
<accession>A0A6I8VYB3</accession>
<keyword evidence="3" id="KW-1133">Transmembrane helix</keyword>
<keyword evidence="1" id="KW-1015">Disulfide bond</keyword>
<comment type="similarity">
    <text evidence="2">Belongs to the peptidase S1 family. CLIP subfamily.</text>
</comment>
<dbReference type="PANTHER" id="PTHR24256">
    <property type="entry name" value="TRYPTASE-RELATED"/>
    <property type="match status" value="1"/>
</dbReference>
<dbReference type="InParanoid" id="A0A6I8VYB3"/>
<dbReference type="SUPFAM" id="SSF50494">
    <property type="entry name" value="Trypsin-like serine proteases"/>
    <property type="match status" value="1"/>
</dbReference>
<dbReference type="GO" id="GO:0004252">
    <property type="term" value="F:serine-type endopeptidase activity"/>
    <property type="evidence" value="ECO:0007669"/>
    <property type="project" value="InterPro"/>
</dbReference>
<dbReference type="GO" id="GO:0006508">
    <property type="term" value="P:proteolysis"/>
    <property type="evidence" value="ECO:0007669"/>
    <property type="project" value="InterPro"/>
</dbReference>
<evidence type="ECO:0000313" key="7">
    <source>
        <dbReference type="RefSeq" id="XP_033235519.1"/>
    </source>
</evidence>
<name>A0A6I8VYB3_DROPS</name>
<dbReference type="Gene3D" id="2.40.10.10">
    <property type="entry name" value="Trypsin-like serine proteases"/>
    <property type="match status" value="1"/>
</dbReference>
<dbReference type="KEGG" id="dpo:117183953"/>
<dbReference type="InterPro" id="IPR009003">
    <property type="entry name" value="Peptidase_S1_PA"/>
</dbReference>
<dbReference type="FunCoup" id="A0A6I8VYB3">
    <property type="interactions" value="1"/>
</dbReference>
<dbReference type="AlphaFoldDB" id="A0A6I8VYB3"/>
<keyword evidence="3" id="KW-0472">Membrane</keyword>
<gene>
    <name evidence="7" type="primary">LOC117183953</name>
</gene>
<dbReference type="Proteomes" id="UP000001819">
    <property type="component" value="Chromosome 4"/>
</dbReference>
<evidence type="ECO:0000259" key="5">
    <source>
        <dbReference type="Pfam" id="PF00089"/>
    </source>
</evidence>
<feature type="transmembrane region" description="Helical" evidence="3">
    <location>
        <begin position="255"/>
        <end position="277"/>
    </location>
</feature>
<dbReference type="RefSeq" id="XP_033235519.1">
    <property type="nucleotide sequence ID" value="XM_033379628.1"/>
</dbReference>
<feature type="signal peptide" evidence="4">
    <location>
        <begin position="1"/>
        <end position="18"/>
    </location>
</feature>
<dbReference type="Pfam" id="PF00089">
    <property type="entry name" value="Trypsin"/>
    <property type="match status" value="1"/>
</dbReference>
<keyword evidence="6" id="KW-1185">Reference proteome</keyword>
<dbReference type="InterPro" id="IPR043504">
    <property type="entry name" value="Peptidase_S1_PA_chymotrypsin"/>
</dbReference>
<evidence type="ECO:0000256" key="1">
    <source>
        <dbReference type="ARBA" id="ARBA00023157"/>
    </source>
</evidence>
<evidence type="ECO:0000256" key="4">
    <source>
        <dbReference type="SAM" id="SignalP"/>
    </source>
</evidence>
<proteinExistence type="inferred from homology"/>
<feature type="domain" description="Peptidase S1" evidence="5">
    <location>
        <begin position="24"/>
        <end position="163"/>
    </location>
</feature>
<protein>
    <submittedName>
        <fullName evidence="7">Uncharacterized protein isoform X1</fullName>
    </submittedName>
</protein>
<organism evidence="6 7">
    <name type="scientific">Drosophila pseudoobscura pseudoobscura</name>
    <name type="common">Fruit fly</name>
    <dbReference type="NCBI Taxonomy" id="46245"/>
    <lineage>
        <taxon>Eukaryota</taxon>
        <taxon>Metazoa</taxon>
        <taxon>Ecdysozoa</taxon>
        <taxon>Arthropoda</taxon>
        <taxon>Hexapoda</taxon>
        <taxon>Insecta</taxon>
        <taxon>Pterygota</taxon>
        <taxon>Neoptera</taxon>
        <taxon>Endopterygota</taxon>
        <taxon>Diptera</taxon>
        <taxon>Brachycera</taxon>
        <taxon>Muscomorpha</taxon>
        <taxon>Ephydroidea</taxon>
        <taxon>Drosophilidae</taxon>
        <taxon>Drosophila</taxon>
        <taxon>Sophophora</taxon>
    </lineage>
</organism>
<sequence length="285" mass="32484">MILFVFIVSTCFLPHVHNGYSRPSYQVHLHSKNNSGYLLDNICYGNILQSHIVLTAASCLLAVSEFPYKTKLIQFDKIFVSFKSEDMNDLIVLVSSIHVYPKFDYFTLDHDIALVNLSSPLPLSLRDDVNWILLPKLIINTESFLEEDTNIWRNSYTENKLRGYGVLSGNNLVAIVTLAPRIDKLRDKNETNIFDGYTNRITLLFPYLSWIFEILEEAEIKDIQTGISTNSLPYTERKNAEMVRQNEVSGSFISAAHPCTVTGIVTLILALNFLHFLNQRSLNIS</sequence>
<dbReference type="InterPro" id="IPR001254">
    <property type="entry name" value="Trypsin_dom"/>
</dbReference>
<evidence type="ECO:0000256" key="2">
    <source>
        <dbReference type="ARBA" id="ARBA00024195"/>
    </source>
</evidence>
<reference evidence="7" key="1">
    <citation type="submission" date="2025-08" db="UniProtKB">
        <authorList>
            <consortium name="RefSeq"/>
        </authorList>
    </citation>
    <scope>IDENTIFICATION</scope>
    <source>
        <strain evidence="7">MV-25-SWS-2005</strain>
        <tissue evidence="7">Whole body</tissue>
    </source>
</reference>
<feature type="chain" id="PRO_5026291110" evidence="4">
    <location>
        <begin position="19"/>
        <end position="285"/>
    </location>
</feature>